<dbReference type="InterPro" id="IPR035198">
    <property type="entry name" value="SU10_MCP"/>
</dbReference>
<accession>D5BQB8</accession>
<dbReference type="HOGENOM" id="CLU_1904988_0_0_5"/>
<dbReference type="Proteomes" id="UP000007460">
    <property type="component" value="Chromosome"/>
</dbReference>
<sequence length="133" mass="14313">MTEAKLLDAHQAAYTAGADVSVFMIKPSDSEIVAGFTGSSGRTRNFNDGTTTLVNAVDVMINPYGTLKVVLNRHQLTTHAFLLDPSMWRSAVLRPVSRTLLSKTGDSDKHFCVYEGGLQHLNQSGSAMITGLA</sequence>
<protein>
    <submittedName>
        <fullName evidence="1">Major head protein</fullName>
    </submittedName>
</protein>
<name>D5BQB8_PUNMI</name>
<dbReference type="EMBL" id="CP001751">
    <property type="protein sequence ID" value="ADE38616.1"/>
    <property type="molecule type" value="Genomic_DNA"/>
</dbReference>
<proteinExistence type="predicted"/>
<gene>
    <name evidence="1" type="ordered locus">SAR116_0373</name>
</gene>
<keyword evidence="2" id="KW-1185">Reference proteome</keyword>
<evidence type="ECO:0000313" key="2">
    <source>
        <dbReference type="Proteomes" id="UP000007460"/>
    </source>
</evidence>
<dbReference type="Pfam" id="PF17236">
    <property type="entry name" value="SU10_MCP"/>
    <property type="match status" value="1"/>
</dbReference>
<dbReference type="AlphaFoldDB" id="D5BQB8"/>
<dbReference type="KEGG" id="apb:SAR116_0373"/>
<evidence type="ECO:0000313" key="1">
    <source>
        <dbReference type="EMBL" id="ADE38616.1"/>
    </source>
</evidence>
<reference evidence="1 2" key="1">
    <citation type="journal article" date="2010" name="J. Bacteriol.">
        <title>Complete genome sequence of "Candidatus Puniceispirillum marinum" IMCC1322, a representative of the SAR116 clade in the Alphaproteobacteria.</title>
        <authorList>
            <person name="Oh H.M."/>
            <person name="Kwon K.K."/>
            <person name="Kang I."/>
            <person name="Kang S.G."/>
            <person name="Lee J.H."/>
            <person name="Kim S.J."/>
            <person name="Cho J.C."/>
        </authorList>
    </citation>
    <scope>NUCLEOTIDE SEQUENCE [LARGE SCALE GENOMIC DNA]</scope>
    <source>
        <strain evidence="1 2">IMCC1322</strain>
    </source>
</reference>
<organism evidence="1 2">
    <name type="scientific">Puniceispirillum marinum (strain IMCC1322)</name>
    <dbReference type="NCBI Taxonomy" id="488538"/>
    <lineage>
        <taxon>Bacteria</taxon>
        <taxon>Pseudomonadati</taxon>
        <taxon>Pseudomonadota</taxon>
        <taxon>Alphaproteobacteria</taxon>
        <taxon>Candidatus Puniceispirillales</taxon>
        <taxon>Candidatus Puniceispirillaceae</taxon>
        <taxon>Candidatus Puniceispirillum</taxon>
    </lineage>
</organism>